<dbReference type="PANTHER" id="PTHR30290:SF9">
    <property type="entry name" value="OLIGOPEPTIDE-BINDING PROTEIN APPA"/>
    <property type="match status" value="1"/>
</dbReference>
<keyword evidence="3" id="KW-0732">Signal</keyword>
<dbReference type="EMBL" id="MHCH01000037">
    <property type="protein sequence ID" value="OGY16889.1"/>
    <property type="molecule type" value="Genomic_DNA"/>
</dbReference>
<comment type="similarity">
    <text evidence="1">Belongs to the bacterial solute-binding protein 5 family.</text>
</comment>
<dbReference type="AlphaFoldDB" id="A0A1G1VNB4"/>
<dbReference type="STRING" id="1797589.A2784_03020"/>
<keyword evidence="2" id="KW-0813">Transport</keyword>
<gene>
    <name evidence="6" type="ORF">A2784_03020</name>
</gene>
<dbReference type="InterPro" id="IPR039424">
    <property type="entry name" value="SBP_5"/>
</dbReference>
<dbReference type="PIRSF" id="PIRSF002741">
    <property type="entry name" value="MppA"/>
    <property type="match status" value="1"/>
</dbReference>
<evidence type="ECO:0000259" key="5">
    <source>
        <dbReference type="Pfam" id="PF00496"/>
    </source>
</evidence>
<evidence type="ECO:0000256" key="1">
    <source>
        <dbReference type="ARBA" id="ARBA00005695"/>
    </source>
</evidence>
<protein>
    <recommendedName>
        <fullName evidence="5">Solute-binding protein family 5 domain-containing protein</fullName>
    </recommendedName>
</protein>
<comment type="caution">
    <text evidence="6">The sequence shown here is derived from an EMBL/GenBank/DDBJ whole genome shotgun (WGS) entry which is preliminary data.</text>
</comment>
<reference evidence="6 7" key="1">
    <citation type="journal article" date="2016" name="Nat. Commun.">
        <title>Thousands of microbial genomes shed light on interconnected biogeochemical processes in an aquifer system.</title>
        <authorList>
            <person name="Anantharaman K."/>
            <person name="Brown C.T."/>
            <person name="Hug L.A."/>
            <person name="Sharon I."/>
            <person name="Castelle C.J."/>
            <person name="Probst A.J."/>
            <person name="Thomas B.C."/>
            <person name="Singh A."/>
            <person name="Wilkins M.J."/>
            <person name="Karaoz U."/>
            <person name="Brodie E.L."/>
            <person name="Williams K.H."/>
            <person name="Hubbard S.S."/>
            <person name="Banfield J.F."/>
        </authorList>
    </citation>
    <scope>NUCLEOTIDE SEQUENCE [LARGE SCALE GENOMIC DNA]</scope>
</reference>
<accession>A0A1G1VNB4</accession>
<dbReference type="PANTHER" id="PTHR30290">
    <property type="entry name" value="PERIPLASMIC BINDING COMPONENT OF ABC TRANSPORTER"/>
    <property type="match status" value="1"/>
</dbReference>
<feature type="domain" description="Solute-binding protein family 5" evidence="5">
    <location>
        <begin position="86"/>
        <end position="370"/>
    </location>
</feature>
<dbReference type="SUPFAM" id="SSF53850">
    <property type="entry name" value="Periplasmic binding protein-like II"/>
    <property type="match status" value="1"/>
</dbReference>
<evidence type="ECO:0000256" key="4">
    <source>
        <dbReference type="SAM" id="Phobius"/>
    </source>
</evidence>
<sequence>MLKSLLVSYWLIAAFLRKHLGIILLALPLGFIAFIAWGKLAPLLPQPDPPRRIGRVGKFTLRTLPPDILNRLSQGLTALTPDQQATPSLALKWDQSADGTTYTFYLNQRARWSNDQPITSSQVAYSVANVSVTYPDPATIQFRLQEPYAPFPLVVSQPIFYSPPRARLPLTIGPYRIRELKLLNQFISKLSIESATNTYRYTFYPTEDAALTGFKLGEVDILEDINEPAKLARWPNVRLTPELHFDRYTAVFFNTKDGELQDKTLRQALTYAIPQKPGDDTRSLSPFSPGSWAYNPQVKPYLTDLDTARELLQKSQEESQSDTLPTIELSTSLIYLPLAEAIKANWESLGITTSVKVITHVPDQFQALLVTHQIPPDPDQYTLWHSSQPSNITGYNSPKADKLLEDGRRELDPVQRKAIYQDFQRFLVEDTPAAFLFHPTTFTVSRK</sequence>
<organism evidence="6 7">
    <name type="scientific">Candidatus Chisholmbacteria bacterium RIFCSPHIGHO2_01_FULL_48_12</name>
    <dbReference type="NCBI Taxonomy" id="1797589"/>
    <lineage>
        <taxon>Bacteria</taxon>
        <taxon>Candidatus Chisholmiibacteriota</taxon>
    </lineage>
</organism>
<dbReference type="GO" id="GO:1904680">
    <property type="term" value="F:peptide transmembrane transporter activity"/>
    <property type="evidence" value="ECO:0007669"/>
    <property type="project" value="TreeGrafter"/>
</dbReference>
<dbReference type="InterPro" id="IPR030678">
    <property type="entry name" value="Peptide/Ni-bd"/>
</dbReference>
<evidence type="ECO:0000313" key="7">
    <source>
        <dbReference type="Proteomes" id="UP000177324"/>
    </source>
</evidence>
<keyword evidence="4" id="KW-0472">Membrane</keyword>
<dbReference type="InterPro" id="IPR000914">
    <property type="entry name" value="SBP_5_dom"/>
</dbReference>
<name>A0A1G1VNB4_9BACT</name>
<dbReference type="GO" id="GO:0043190">
    <property type="term" value="C:ATP-binding cassette (ABC) transporter complex"/>
    <property type="evidence" value="ECO:0007669"/>
    <property type="project" value="InterPro"/>
</dbReference>
<keyword evidence="4" id="KW-0812">Transmembrane</keyword>
<evidence type="ECO:0000256" key="3">
    <source>
        <dbReference type="ARBA" id="ARBA00022729"/>
    </source>
</evidence>
<dbReference type="Gene3D" id="3.10.105.10">
    <property type="entry name" value="Dipeptide-binding Protein, Domain 3"/>
    <property type="match status" value="1"/>
</dbReference>
<dbReference type="GO" id="GO:0015833">
    <property type="term" value="P:peptide transport"/>
    <property type="evidence" value="ECO:0007669"/>
    <property type="project" value="TreeGrafter"/>
</dbReference>
<dbReference type="Gene3D" id="3.40.190.10">
    <property type="entry name" value="Periplasmic binding protein-like II"/>
    <property type="match status" value="1"/>
</dbReference>
<proteinExistence type="inferred from homology"/>
<dbReference type="Gene3D" id="3.90.76.10">
    <property type="entry name" value="Dipeptide-binding Protein, Domain 1"/>
    <property type="match status" value="1"/>
</dbReference>
<dbReference type="Proteomes" id="UP000177324">
    <property type="component" value="Unassembled WGS sequence"/>
</dbReference>
<dbReference type="GO" id="GO:0042597">
    <property type="term" value="C:periplasmic space"/>
    <property type="evidence" value="ECO:0007669"/>
    <property type="project" value="UniProtKB-ARBA"/>
</dbReference>
<dbReference type="Pfam" id="PF00496">
    <property type="entry name" value="SBP_bac_5"/>
    <property type="match status" value="1"/>
</dbReference>
<evidence type="ECO:0000256" key="2">
    <source>
        <dbReference type="ARBA" id="ARBA00022448"/>
    </source>
</evidence>
<evidence type="ECO:0000313" key="6">
    <source>
        <dbReference type="EMBL" id="OGY16889.1"/>
    </source>
</evidence>
<keyword evidence="4" id="KW-1133">Transmembrane helix</keyword>
<feature type="transmembrane region" description="Helical" evidence="4">
    <location>
        <begin position="20"/>
        <end position="38"/>
    </location>
</feature>